<sequence length="179" mass="19809">MLQCTFAEQERNPGDPPRRLGRLVSLPIPLTALLERDAFATEDIKCTANRQIDLASTQTLDQLQILQVASTASIGDVYSADLGEVTDEFLVYTRLQALGVCGVDEEFAAVWLEESNVFWTPLSDPRSSFLRLMDSPLLISNSVIFCHLSIATLQPSPTRRQLRSITSLLLSPSNALRTD</sequence>
<proteinExistence type="predicted"/>
<evidence type="ECO:0000313" key="1">
    <source>
        <dbReference type="EMBL" id="KAH9828321.1"/>
    </source>
</evidence>
<keyword evidence="2" id="KW-1185">Reference proteome</keyword>
<reference evidence="1 2" key="2">
    <citation type="journal article" date="2021" name="Curr. Genet.">
        <title>Genetic response to nitrogen starvation in the aggressive Eucalyptus foliar pathogen Teratosphaeria destructans.</title>
        <authorList>
            <person name="Havenga M."/>
            <person name="Wingfield B.D."/>
            <person name="Wingfield M.J."/>
            <person name="Dreyer L.L."/>
            <person name="Roets F."/>
            <person name="Aylward J."/>
        </authorList>
    </citation>
    <scope>NUCLEOTIDE SEQUENCE [LARGE SCALE GENOMIC DNA]</scope>
    <source>
        <strain evidence="1">CMW44962</strain>
    </source>
</reference>
<comment type="caution">
    <text evidence="1">The sequence shown here is derived from an EMBL/GenBank/DDBJ whole genome shotgun (WGS) entry which is preliminary data.</text>
</comment>
<dbReference type="AlphaFoldDB" id="A0A9W7W338"/>
<gene>
    <name evidence="1" type="ORF">Tdes44962_MAKER02486</name>
</gene>
<protein>
    <submittedName>
        <fullName evidence="1">Uncharacterized protein</fullName>
    </submittedName>
</protein>
<dbReference type="EMBL" id="RIBY02001667">
    <property type="protein sequence ID" value="KAH9828321.1"/>
    <property type="molecule type" value="Genomic_DNA"/>
</dbReference>
<name>A0A9W7W338_9PEZI</name>
<evidence type="ECO:0000313" key="2">
    <source>
        <dbReference type="Proteomes" id="UP001138500"/>
    </source>
</evidence>
<reference evidence="1 2" key="1">
    <citation type="journal article" date="2018" name="IMA Fungus">
        <title>IMA Genome-F 10: Nine draft genome sequences of Claviceps purpurea s.lat., including C. arundinis, C. humidiphila, and C. cf. spartinae, pseudomolecules for the pitch canker pathogen Fusarium circinatum, draft genome of Davidsoniella eucalypti, Grosmannia galeiformis, Quambalaria eucalypti, and Teratosphaeria destructans.</title>
        <authorList>
            <person name="Wingfield B.D."/>
            <person name="Liu M."/>
            <person name="Nguyen H.D."/>
            <person name="Lane F.A."/>
            <person name="Morgan S.W."/>
            <person name="De Vos L."/>
            <person name="Wilken P.M."/>
            <person name="Duong T.A."/>
            <person name="Aylward J."/>
            <person name="Coetzee M.P."/>
            <person name="Dadej K."/>
            <person name="De Beer Z.W."/>
            <person name="Findlay W."/>
            <person name="Havenga M."/>
            <person name="Kolarik M."/>
            <person name="Menzies J.G."/>
            <person name="Naidoo K."/>
            <person name="Pochopski O."/>
            <person name="Shoukouhi P."/>
            <person name="Santana Q.C."/>
            <person name="Seifert K.A."/>
            <person name="Soal N."/>
            <person name="Steenkamp E.T."/>
            <person name="Tatham C.T."/>
            <person name="van der Nest M.A."/>
            <person name="Wingfield M.J."/>
        </authorList>
    </citation>
    <scope>NUCLEOTIDE SEQUENCE [LARGE SCALE GENOMIC DNA]</scope>
    <source>
        <strain evidence="1">CMW44962</strain>
    </source>
</reference>
<organism evidence="1 2">
    <name type="scientific">Teratosphaeria destructans</name>
    <dbReference type="NCBI Taxonomy" id="418781"/>
    <lineage>
        <taxon>Eukaryota</taxon>
        <taxon>Fungi</taxon>
        <taxon>Dikarya</taxon>
        <taxon>Ascomycota</taxon>
        <taxon>Pezizomycotina</taxon>
        <taxon>Dothideomycetes</taxon>
        <taxon>Dothideomycetidae</taxon>
        <taxon>Mycosphaerellales</taxon>
        <taxon>Teratosphaeriaceae</taxon>
        <taxon>Teratosphaeria</taxon>
    </lineage>
</organism>
<dbReference type="Proteomes" id="UP001138500">
    <property type="component" value="Unassembled WGS sequence"/>
</dbReference>
<accession>A0A9W7W338</accession>